<dbReference type="Pfam" id="PF01957">
    <property type="entry name" value="NfeD"/>
    <property type="match status" value="1"/>
</dbReference>
<sequence length="208" mass="22848">MSSLSADWLSFIVVGLGTLFLLGEILVNMKGFFGLLGLGFITVYFMSYLDPGMFILLMIVYFLGIVLIIIDGKLINDGTLATIGVVCMIISVGLSSPNWVAGTYAVIGIIIGGLCSLFFLKVFKKRDMWTKLTLLDRMTGEQGYNTMNKSYEALLNKTGVTVTDMRPIGTIKIEDKEYSAITNGHWIKSGTPIKVDHVDGTRILISKI</sequence>
<keyword evidence="4 5" id="KW-0472">Membrane</keyword>
<keyword evidence="2 5" id="KW-0812">Transmembrane</keyword>
<dbReference type="GO" id="GO:0008233">
    <property type="term" value="F:peptidase activity"/>
    <property type="evidence" value="ECO:0007669"/>
    <property type="project" value="UniProtKB-KW"/>
</dbReference>
<keyword evidence="3 5" id="KW-1133">Transmembrane helix</keyword>
<evidence type="ECO:0000313" key="8">
    <source>
        <dbReference type="Proteomes" id="UP001296943"/>
    </source>
</evidence>
<protein>
    <submittedName>
        <fullName evidence="7">Membrane-bound ClpP family serine protease</fullName>
    </submittedName>
</protein>
<dbReference type="InterPro" id="IPR012340">
    <property type="entry name" value="NA-bd_OB-fold"/>
</dbReference>
<dbReference type="RefSeq" id="WP_204497103.1">
    <property type="nucleotide sequence ID" value="NZ_JAFBDR010000001.1"/>
</dbReference>
<proteinExistence type="predicted"/>
<dbReference type="EMBL" id="JAFBDR010000001">
    <property type="protein sequence ID" value="MBM7569650.1"/>
    <property type="molecule type" value="Genomic_DNA"/>
</dbReference>
<evidence type="ECO:0000259" key="6">
    <source>
        <dbReference type="Pfam" id="PF01957"/>
    </source>
</evidence>
<organism evidence="7 8">
    <name type="scientific">Aquibacillus albus</name>
    <dbReference type="NCBI Taxonomy" id="1168171"/>
    <lineage>
        <taxon>Bacteria</taxon>
        <taxon>Bacillati</taxon>
        <taxon>Bacillota</taxon>
        <taxon>Bacilli</taxon>
        <taxon>Bacillales</taxon>
        <taxon>Bacillaceae</taxon>
        <taxon>Aquibacillus</taxon>
    </lineage>
</organism>
<dbReference type="PANTHER" id="PTHR33507">
    <property type="entry name" value="INNER MEMBRANE PROTEIN YBBJ"/>
    <property type="match status" value="1"/>
</dbReference>
<evidence type="ECO:0000256" key="4">
    <source>
        <dbReference type="ARBA" id="ARBA00023136"/>
    </source>
</evidence>
<feature type="domain" description="NfeD-like C-terminal" evidence="6">
    <location>
        <begin position="152"/>
        <end position="206"/>
    </location>
</feature>
<feature type="transmembrane region" description="Helical" evidence="5">
    <location>
        <begin position="53"/>
        <end position="70"/>
    </location>
</feature>
<feature type="transmembrane region" description="Helical" evidence="5">
    <location>
        <begin position="77"/>
        <end position="95"/>
    </location>
</feature>
<dbReference type="PANTHER" id="PTHR33507:SF3">
    <property type="entry name" value="INNER MEMBRANE PROTEIN YBBJ"/>
    <property type="match status" value="1"/>
</dbReference>
<dbReference type="InterPro" id="IPR052165">
    <property type="entry name" value="Membrane_assoc_protease"/>
</dbReference>
<dbReference type="Gene3D" id="2.40.50.140">
    <property type="entry name" value="Nucleic acid-binding proteins"/>
    <property type="match status" value="1"/>
</dbReference>
<comment type="caution">
    <text evidence="7">The sequence shown here is derived from an EMBL/GenBank/DDBJ whole genome shotgun (WGS) entry which is preliminary data.</text>
</comment>
<dbReference type="Proteomes" id="UP001296943">
    <property type="component" value="Unassembled WGS sequence"/>
</dbReference>
<comment type="subcellular location">
    <subcellularLocation>
        <location evidence="1">Membrane</location>
        <topology evidence="1">Multi-pass membrane protein</topology>
    </subcellularLocation>
</comment>
<feature type="transmembrane region" description="Helical" evidence="5">
    <location>
        <begin position="6"/>
        <end position="23"/>
    </location>
</feature>
<evidence type="ECO:0000256" key="2">
    <source>
        <dbReference type="ARBA" id="ARBA00022692"/>
    </source>
</evidence>
<keyword evidence="8" id="KW-1185">Reference proteome</keyword>
<dbReference type="GO" id="GO:0006508">
    <property type="term" value="P:proteolysis"/>
    <property type="evidence" value="ECO:0007669"/>
    <property type="project" value="UniProtKB-KW"/>
</dbReference>
<evidence type="ECO:0000256" key="5">
    <source>
        <dbReference type="SAM" id="Phobius"/>
    </source>
</evidence>
<evidence type="ECO:0000313" key="7">
    <source>
        <dbReference type="EMBL" id="MBM7569650.1"/>
    </source>
</evidence>
<dbReference type="InterPro" id="IPR002810">
    <property type="entry name" value="NfeD-like_C"/>
</dbReference>
<feature type="transmembrane region" description="Helical" evidence="5">
    <location>
        <begin position="101"/>
        <end position="123"/>
    </location>
</feature>
<gene>
    <name evidence="7" type="ORF">JOC48_000119</name>
</gene>
<evidence type="ECO:0000256" key="3">
    <source>
        <dbReference type="ARBA" id="ARBA00022989"/>
    </source>
</evidence>
<evidence type="ECO:0000256" key="1">
    <source>
        <dbReference type="ARBA" id="ARBA00004141"/>
    </source>
</evidence>
<keyword evidence="7" id="KW-0378">Hydrolase</keyword>
<name>A0ABS2MUX1_9BACI</name>
<feature type="transmembrane region" description="Helical" evidence="5">
    <location>
        <begin position="30"/>
        <end position="47"/>
    </location>
</feature>
<accession>A0ABS2MUX1</accession>
<reference evidence="7 8" key="1">
    <citation type="submission" date="2021-01" db="EMBL/GenBank/DDBJ databases">
        <title>Genomic Encyclopedia of Type Strains, Phase IV (KMG-IV): sequencing the most valuable type-strain genomes for metagenomic binning, comparative biology and taxonomic classification.</title>
        <authorList>
            <person name="Goeker M."/>
        </authorList>
    </citation>
    <scope>NUCLEOTIDE SEQUENCE [LARGE SCALE GENOMIC DNA]</scope>
    <source>
        <strain evidence="7 8">DSM 23711</strain>
    </source>
</reference>
<keyword evidence="7" id="KW-0645">Protease</keyword>